<dbReference type="InterPro" id="IPR012910">
    <property type="entry name" value="Plug_dom"/>
</dbReference>
<dbReference type="InterPro" id="IPR023997">
    <property type="entry name" value="TonB-dep_OMP_SusC/RagA_CS"/>
</dbReference>
<keyword evidence="2" id="KW-0812">Transmembrane</keyword>
<keyword evidence="2" id="KW-0813">Transport</keyword>
<reference evidence="15 16" key="2">
    <citation type="submission" date="2018-08" db="EMBL/GenBank/DDBJ databases">
        <title>A genome reference for cultivated species of the human gut microbiota.</title>
        <authorList>
            <person name="Zou Y."/>
            <person name="Xue W."/>
            <person name="Luo G."/>
        </authorList>
    </citation>
    <scope>NUCLEOTIDE SEQUENCE [LARGE SCALE GENOMIC DNA]</scope>
    <source>
        <strain evidence="12 15">AF37-12</strain>
        <strain evidence="11 16">AM30-26</strain>
    </source>
</reference>
<keyword evidence="2" id="KW-1134">Transmembrane beta strand</keyword>
<evidence type="ECO:0000313" key="12">
    <source>
        <dbReference type="EMBL" id="RHL55795.1"/>
    </source>
</evidence>
<dbReference type="Gene3D" id="2.60.40.1120">
    <property type="entry name" value="Carboxypeptidase-like, regulatory domain"/>
    <property type="match status" value="1"/>
</dbReference>
<feature type="chain" id="PRO_5002964597" evidence="3">
    <location>
        <begin position="25"/>
        <end position="1102"/>
    </location>
</feature>
<dbReference type="Proteomes" id="UP001162960">
    <property type="component" value="Chromosome"/>
</dbReference>
<keyword evidence="1 3" id="KW-0732">Signal</keyword>
<dbReference type="NCBIfam" id="TIGR04057">
    <property type="entry name" value="SusC_RagA_signa"/>
    <property type="match status" value="1"/>
</dbReference>
<evidence type="ECO:0000313" key="6">
    <source>
        <dbReference type="EMBL" id="KAB4316128.1"/>
    </source>
</evidence>
<evidence type="ECO:0000313" key="10">
    <source>
        <dbReference type="EMBL" id="MDC2234156.1"/>
    </source>
</evidence>
<dbReference type="EMBL" id="QROV01000022">
    <property type="protein sequence ID" value="RHL55795.1"/>
    <property type="molecule type" value="Genomic_DNA"/>
</dbReference>
<reference evidence="13" key="4">
    <citation type="submission" date="2021-06" db="EMBL/GenBank/DDBJ databases">
        <title>Interrogation of the integrated mobile genetic elements in gut-associated Bacteroides with a consensus prediction approach.</title>
        <authorList>
            <person name="Campbell D.E."/>
            <person name="Leigh J.R."/>
            <person name="Kim T."/>
            <person name="England W."/>
            <person name="Whitaker R.J."/>
            <person name="Degnan P.H."/>
        </authorList>
    </citation>
    <scope>NUCLEOTIDE SEQUENCE</scope>
    <source>
        <strain evidence="13">VPI-3443</strain>
    </source>
</reference>
<dbReference type="EMBL" id="WCSY01000001">
    <property type="protein sequence ID" value="KAB4316128.1"/>
    <property type="molecule type" value="Genomic_DNA"/>
</dbReference>
<dbReference type="PANTHER" id="PTHR30069:SF29">
    <property type="entry name" value="HEMOGLOBIN AND HEMOGLOBIN-HAPTOGLOBIN-BINDING PROTEIN 1-RELATED"/>
    <property type="match status" value="1"/>
</dbReference>
<dbReference type="InterPro" id="IPR008969">
    <property type="entry name" value="CarboxyPept-like_regulatory"/>
</dbReference>
<dbReference type="Pfam" id="PF07715">
    <property type="entry name" value="Plug"/>
    <property type="match status" value="1"/>
</dbReference>
<dbReference type="OMA" id="RQIFRIM"/>
<dbReference type="EMBL" id="JAQNVG010000001">
    <property type="protein sequence ID" value="MDC2234156.1"/>
    <property type="molecule type" value="Genomic_DNA"/>
</dbReference>
<dbReference type="Proteomes" id="UP000095576">
    <property type="component" value="Unassembled WGS sequence"/>
</dbReference>
<dbReference type="Gene3D" id="2.170.130.10">
    <property type="entry name" value="TonB-dependent receptor, plug domain"/>
    <property type="match status" value="1"/>
</dbReference>
<dbReference type="DNASU" id="1075156"/>
<dbReference type="Proteomes" id="UP000284785">
    <property type="component" value="Unassembled WGS sequence"/>
</dbReference>
<dbReference type="KEGG" id="btho:Btheta7330_02640"/>
<dbReference type="EMBL" id="JAHYQA010000004">
    <property type="protein sequence ID" value="MCE9237431.1"/>
    <property type="molecule type" value="Genomic_DNA"/>
</dbReference>
<evidence type="ECO:0000313" key="14">
    <source>
        <dbReference type="Proteomes" id="UP000095576"/>
    </source>
</evidence>
<sequence>MNKKNIILSLFIGTLLTFVMPLCAQNQTVTGLVVDVSGEPIIGATVMVVNGTVGTVTDIDGKFNIKVAPKSKLKVSFVGYTSQIISDLKNPRIVLLEDQLKLDEVVVLGDYGSQKLRNATGAIETISTEELKDLSVGSLGDALAGKINGLHVSLSGGRPGSTPSLQIRQSSVNTTITPSSDLGGNASPTPLYVIDGFIADEGAFNNLDINEVENVTVLKDAAAAVYGARAAYGVVLVKTKQGKVGAPKISYSGQFGYTDALMLPKMLNAYDYGRIYNAARAANTATKDQESDDLRVQLFQSDELEAMKGMNYNLLDKEWSAALTQRHSVNISGGTEKATYFGGVSYYQQEGNIGRLDYNRWNYRAGVNANISKWMKASLQVSGNYGETNKPKNVKGGGSDGDFESLMLHVPYVPDQVNGYYIFHSGMENITNPSDQQKYNFAAVQNASDNVENQNQNFSLNGSLEYDFGWSKYLRGLKVKASYSKNISTGKTNTIGTKIDVYRLISRGGSGGHLYVGDEIEYNANTLGLYELNNGNSLGRSMNRSDSYQMNLTVSYARQFGKHYVSGLFSIEKAESEWEDLNGSLTDPLPFTDGQSSSVDSNAEGFAQTVTFNRSESGMLSYVGRVNYSYDDKYLFEFMLRSDASAKFAPQNYWGMFPSWSAGWVISDEKWFDKDKTKIDFLKIRGSFGILGKDNVNAWLWTQLYTRNPDKGPIFGTNSSTNTSATIRMPKQGVNPDVHWDKTYKTNFGIDMAFLKNRMSANLDFYYDMGREMFASHQGTSYYPNTVGIQPAPENFGEVDTYGVELSLGWKDKIGKDMSYWVKLTTGYNDNKIRETGWKAAYDFDKLVRNERSDRGLWGYECIGMFRSYQEINEYFDKYSITKYLGNTKENVHPGMLIYKDVRGQYDESTGTFGPADGIVDEQDYIKISHRASNPYGGTLNFGFSYKDFSISAQFGASWGAYSLVPTTMRKESYSEYSNVSAMWKDMFVYEDIYDANNIVTVAQNRNAKYPNIRYSSVNGAPSTFWKVSAATVQLRNMTVAYALPKEWLKIIGISSCRFNLTCQNVFNFLNPYPEGAWASWAGSYGYYPNLRKFTLGVNVSF</sequence>
<dbReference type="EMBL" id="WCRW01000002">
    <property type="protein sequence ID" value="KAB4458208.1"/>
    <property type="molecule type" value="Genomic_DNA"/>
</dbReference>
<dbReference type="Proteomes" id="UP000436858">
    <property type="component" value="Unassembled WGS sequence"/>
</dbReference>
<reference evidence="10" key="6">
    <citation type="submission" date="2022-10" db="EMBL/GenBank/DDBJ databases">
        <title>Human gut microbiome strain richness.</title>
        <authorList>
            <person name="Chen-Liaw A."/>
        </authorList>
    </citation>
    <scope>NUCLEOTIDE SEQUENCE</scope>
    <source>
        <strain evidence="10">1001283st1_A3_1001283B150304_161114</strain>
    </source>
</reference>
<evidence type="ECO:0000313" key="7">
    <source>
        <dbReference type="EMBL" id="KAB4458208.1"/>
    </source>
</evidence>
<dbReference type="PANTHER" id="PTHR30069">
    <property type="entry name" value="TONB-DEPENDENT OUTER MEMBRANE RECEPTOR"/>
    <property type="match status" value="1"/>
</dbReference>
<protein>
    <submittedName>
        <fullName evidence="5">Outer membrane cobalamin receptor protein</fullName>
    </submittedName>
    <submittedName>
        <fullName evidence="8">TonB-dependent receptor</fullName>
    </submittedName>
</protein>
<evidence type="ECO:0000259" key="4">
    <source>
        <dbReference type="Pfam" id="PF07715"/>
    </source>
</evidence>
<evidence type="ECO:0000313" key="13">
    <source>
        <dbReference type="EMBL" id="UYU93319.1"/>
    </source>
</evidence>
<accession>C6IFR8</accession>
<feature type="domain" description="TonB-dependent receptor plug" evidence="4">
    <location>
        <begin position="116"/>
        <end position="234"/>
    </location>
</feature>
<keyword evidence="8" id="KW-0675">Receptor</keyword>
<dbReference type="GO" id="GO:0009279">
    <property type="term" value="C:cell outer membrane"/>
    <property type="evidence" value="ECO:0007669"/>
    <property type="project" value="UniProtKB-SubCell"/>
</dbReference>
<evidence type="ECO:0000256" key="3">
    <source>
        <dbReference type="SAM" id="SignalP"/>
    </source>
</evidence>
<dbReference type="RefSeq" id="WP_008761665.1">
    <property type="nucleotide sequence ID" value="NZ_BAABXH010000002.1"/>
</dbReference>
<evidence type="ECO:0000313" key="17">
    <source>
        <dbReference type="Proteomes" id="UP000436825"/>
    </source>
</evidence>
<evidence type="ECO:0000256" key="1">
    <source>
        <dbReference type="ARBA" id="ARBA00022729"/>
    </source>
</evidence>
<dbReference type="Proteomes" id="UP000436825">
    <property type="component" value="Unassembled WGS sequence"/>
</dbReference>
<evidence type="ECO:0000313" key="18">
    <source>
        <dbReference type="Proteomes" id="UP000436858"/>
    </source>
</evidence>
<dbReference type="Pfam" id="PF13715">
    <property type="entry name" value="CarbopepD_reg_2"/>
    <property type="match status" value="1"/>
</dbReference>
<dbReference type="Proteomes" id="UP001200544">
    <property type="component" value="Unassembled WGS sequence"/>
</dbReference>
<dbReference type="InterPro" id="IPR039426">
    <property type="entry name" value="TonB-dep_rcpt-like"/>
</dbReference>
<evidence type="ECO:0000313" key="5">
    <source>
        <dbReference type="EMBL" id="CUO92565.1"/>
    </source>
</evidence>
<gene>
    <name evidence="12" type="ORF">DW011_17650</name>
    <name evidence="11" type="ORF">DW780_07530</name>
    <name evidence="5" type="ORF">ERS852511_00622</name>
    <name evidence="7" type="ORF">GAN75_03865</name>
    <name evidence="8" type="ORF">GAN91_04465</name>
    <name evidence="6" type="ORF">GAO51_01245</name>
    <name evidence="9" type="ORF">K0H07_09740</name>
    <name evidence="13" type="ORF">KQP74_11910</name>
    <name evidence="10" type="ORF">PO127_00155</name>
</gene>
<dbReference type="EMBL" id="WCRY01000003">
    <property type="protein sequence ID" value="KAB4486156.1"/>
    <property type="molecule type" value="Genomic_DNA"/>
</dbReference>
<evidence type="ECO:0000313" key="15">
    <source>
        <dbReference type="Proteomes" id="UP000283616"/>
    </source>
</evidence>
<dbReference type="EMBL" id="QSJP01000005">
    <property type="protein sequence ID" value="RHD89199.1"/>
    <property type="molecule type" value="Genomic_DNA"/>
</dbReference>
<dbReference type="Proteomes" id="UP001217776">
    <property type="component" value="Unassembled WGS sequence"/>
</dbReference>
<comment type="similarity">
    <text evidence="2">Belongs to the TonB-dependent receptor family.</text>
</comment>
<dbReference type="SUPFAM" id="SSF56935">
    <property type="entry name" value="Porins"/>
    <property type="match status" value="1"/>
</dbReference>
<dbReference type="EMBL" id="CP083685">
    <property type="protein sequence ID" value="UYU93319.1"/>
    <property type="molecule type" value="Genomic_DNA"/>
</dbReference>
<evidence type="ECO:0000313" key="8">
    <source>
        <dbReference type="EMBL" id="KAB4486156.1"/>
    </source>
</evidence>
<dbReference type="Proteomes" id="UP000283616">
    <property type="component" value="Unassembled WGS sequence"/>
</dbReference>
<dbReference type="InterPro" id="IPR023996">
    <property type="entry name" value="TonB-dep_OMP_SusC/RagA"/>
</dbReference>
<dbReference type="PATRIC" id="fig|818.23.peg.2716"/>
<dbReference type="InterPro" id="IPR037066">
    <property type="entry name" value="Plug_dom_sf"/>
</dbReference>
<feature type="signal peptide" evidence="3">
    <location>
        <begin position="1"/>
        <end position="24"/>
    </location>
</feature>
<dbReference type="EMBL" id="CZAP01000001">
    <property type="protein sequence ID" value="CUO92565.1"/>
    <property type="molecule type" value="Genomic_DNA"/>
</dbReference>
<evidence type="ECO:0000313" key="11">
    <source>
        <dbReference type="EMBL" id="RHD89199.1"/>
    </source>
</evidence>
<evidence type="ECO:0000313" key="9">
    <source>
        <dbReference type="EMBL" id="MCE9237431.1"/>
    </source>
</evidence>
<accession>A0A0P0FAU2</accession>
<dbReference type="AlphaFoldDB" id="A0A0P0FAU2"/>
<organism evidence="8 18">
    <name type="scientific">Bacteroides thetaiotaomicron</name>
    <dbReference type="NCBI Taxonomy" id="818"/>
    <lineage>
        <taxon>Bacteria</taxon>
        <taxon>Pseudomonadati</taxon>
        <taxon>Bacteroidota</taxon>
        <taxon>Bacteroidia</taxon>
        <taxon>Bacteroidales</taxon>
        <taxon>Bacteroidaceae</taxon>
        <taxon>Bacteroides</taxon>
    </lineage>
</organism>
<evidence type="ECO:0000313" key="19">
    <source>
        <dbReference type="Proteomes" id="UP000440614"/>
    </source>
</evidence>
<dbReference type="SUPFAM" id="SSF49464">
    <property type="entry name" value="Carboxypeptidase regulatory domain-like"/>
    <property type="match status" value="1"/>
</dbReference>
<reference evidence="5 14" key="1">
    <citation type="submission" date="2015-09" db="EMBL/GenBank/DDBJ databases">
        <authorList>
            <consortium name="Pathogen Informatics"/>
        </authorList>
    </citation>
    <scope>NUCLEOTIDE SEQUENCE [LARGE SCALE GENOMIC DNA]</scope>
    <source>
        <strain evidence="5 14">2789STDY5834899</strain>
    </source>
</reference>
<comment type="subcellular location">
    <subcellularLocation>
        <location evidence="2">Cell outer membrane</location>
        <topology evidence="2">Multi-pass membrane protein</topology>
    </subcellularLocation>
</comment>
<dbReference type="GO" id="GO:0044718">
    <property type="term" value="P:siderophore transmembrane transport"/>
    <property type="evidence" value="ECO:0007669"/>
    <property type="project" value="TreeGrafter"/>
</dbReference>
<dbReference type="FunFam" id="2.170.130.10:FF:000030">
    <property type="entry name" value="TonB-dependent receptor plug domain protein"/>
    <property type="match status" value="1"/>
</dbReference>
<reference evidence="9" key="5">
    <citation type="submission" date="2021-07" db="EMBL/GenBank/DDBJ databases">
        <title>Comparative genomics of Bacteroides fragilis group isolates reveals species-dependent resistance mechanisms and validates clinical tools for resistance prediction.</title>
        <authorList>
            <person name="Wallace M.J."/>
            <person name="Jean S."/>
            <person name="Wallace M.A."/>
            <person name="Carey-Ann B.D."/>
            <person name="Dantas G."/>
        </authorList>
    </citation>
    <scope>NUCLEOTIDE SEQUENCE</scope>
    <source>
        <strain evidence="9">BJH_160</strain>
    </source>
</reference>
<dbReference type="Proteomes" id="UP000440614">
    <property type="component" value="Unassembled WGS sequence"/>
</dbReference>
<dbReference type="GeneID" id="69590550"/>
<keyword evidence="2" id="KW-0472">Membrane</keyword>
<proteinExistence type="inferred from homology"/>
<name>A0A0P0FAU2_BACT4</name>
<reference evidence="17 18" key="3">
    <citation type="journal article" date="2019" name="Nat. Med.">
        <title>A library of human gut bacterial isolates paired with longitudinal multiomics data enables mechanistic microbiome research.</title>
        <authorList>
            <person name="Poyet M."/>
            <person name="Groussin M."/>
            <person name="Gibbons S.M."/>
            <person name="Avila-Pacheco J."/>
            <person name="Jiang X."/>
            <person name="Kearney S.M."/>
            <person name="Perrotta A.R."/>
            <person name="Berdy B."/>
            <person name="Zhao S."/>
            <person name="Lieberman T.D."/>
            <person name="Swanson P.K."/>
            <person name="Smith M."/>
            <person name="Roesemann S."/>
            <person name="Alexander J.E."/>
            <person name="Rich S.A."/>
            <person name="Livny J."/>
            <person name="Vlamakis H."/>
            <person name="Clish C."/>
            <person name="Bullock K."/>
            <person name="Deik A."/>
            <person name="Scott J."/>
            <person name="Pierce K.A."/>
            <person name="Xavier R.J."/>
            <person name="Alm E.J."/>
        </authorList>
    </citation>
    <scope>NUCLEOTIDE SEQUENCE [LARGE SCALE GENOMIC DNA]</scope>
    <source>
        <strain evidence="7 17">BIOML-A160</strain>
        <strain evidence="8 18">BIOML-A162</strain>
        <strain evidence="6 19">BIOML-A188</strain>
    </source>
</reference>
<evidence type="ECO:0000313" key="16">
    <source>
        <dbReference type="Proteomes" id="UP000284785"/>
    </source>
</evidence>
<evidence type="ECO:0000256" key="2">
    <source>
        <dbReference type="PROSITE-ProRule" id="PRU01360"/>
    </source>
</evidence>
<dbReference type="PROSITE" id="PS52016">
    <property type="entry name" value="TONB_DEPENDENT_REC_3"/>
    <property type="match status" value="1"/>
</dbReference>
<dbReference type="GO" id="GO:0015344">
    <property type="term" value="F:siderophore uptake transmembrane transporter activity"/>
    <property type="evidence" value="ECO:0007669"/>
    <property type="project" value="TreeGrafter"/>
</dbReference>
<dbReference type="NCBIfam" id="TIGR04056">
    <property type="entry name" value="OMP_RagA_SusC"/>
    <property type="match status" value="1"/>
</dbReference>
<keyword evidence="2" id="KW-0998">Cell outer membrane</keyword>